<dbReference type="EMBL" id="BAABAT010000071">
    <property type="protein sequence ID" value="GAA4263514.1"/>
    <property type="molecule type" value="Genomic_DNA"/>
</dbReference>
<proteinExistence type="predicted"/>
<name>A0ABP8DUX4_9ACTN</name>
<comment type="caution">
    <text evidence="1">The sequence shown here is derived from an EMBL/GenBank/DDBJ whole genome shotgun (WGS) entry which is preliminary data.</text>
</comment>
<evidence type="ECO:0000313" key="2">
    <source>
        <dbReference type="Proteomes" id="UP001500620"/>
    </source>
</evidence>
<organism evidence="1 2">
    <name type="scientific">Dactylosporangium darangshiense</name>
    <dbReference type="NCBI Taxonomy" id="579108"/>
    <lineage>
        <taxon>Bacteria</taxon>
        <taxon>Bacillati</taxon>
        <taxon>Actinomycetota</taxon>
        <taxon>Actinomycetes</taxon>
        <taxon>Micromonosporales</taxon>
        <taxon>Micromonosporaceae</taxon>
        <taxon>Dactylosporangium</taxon>
    </lineage>
</organism>
<accession>A0ABP8DUX4</accession>
<evidence type="ECO:0000313" key="1">
    <source>
        <dbReference type="EMBL" id="GAA4263514.1"/>
    </source>
</evidence>
<gene>
    <name evidence="1" type="ORF">GCM10022255_108750</name>
</gene>
<keyword evidence="2" id="KW-1185">Reference proteome</keyword>
<protein>
    <submittedName>
        <fullName evidence="1">Uncharacterized protein</fullName>
    </submittedName>
</protein>
<sequence>MAKNSQETLQISPGPARCNAPVAAAHRLAVVDPRSAQPVISELEAVLSGRPRSIDLATHRHRVAKETTLLPAFAVLTGGSHLEGRFGDRGR</sequence>
<dbReference type="Proteomes" id="UP001500620">
    <property type="component" value="Unassembled WGS sequence"/>
</dbReference>
<reference evidence="2" key="1">
    <citation type="journal article" date="2019" name="Int. J. Syst. Evol. Microbiol.">
        <title>The Global Catalogue of Microorganisms (GCM) 10K type strain sequencing project: providing services to taxonomists for standard genome sequencing and annotation.</title>
        <authorList>
            <consortium name="The Broad Institute Genomics Platform"/>
            <consortium name="The Broad Institute Genome Sequencing Center for Infectious Disease"/>
            <person name="Wu L."/>
            <person name="Ma J."/>
        </authorList>
    </citation>
    <scope>NUCLEOTIDE SEQUENCE [LARGE SCALE GENOMIC DNA]</scope>
    <source>
        <strain evidence="2">JCM 17441</strain>
    </source>
</reference>